<protein>
    <submittedName>
        <fullName evidence="1">Uncharacterized protein</fullName>
    </submittedName>
</protein>
<organism evidence="1 2">
    <name type="scientific">Jiella sonneratiae</name>
    <dbReference type="NCBI Taxonomy" id="2816856"/>
    <lineage>
        <taxon>Bacteria</taxon>
        <taxon>Pseudomonadati</taxon>
        <taxon>Pseudomonadota</taxon>
        <taxon>Alphaproteobacteria</taxon>
        <taxon>Hyphomicrobiales</taxon>
        <taxon>Aurantimonadaceae</taxon>
        <taxon>Jiella</taxon>
    </lineage>
</organism>
<dbReference type="RefSeq" id="WP_207352608.1">
    <property type="nucleotide sequence ID" value="NZ_JAFMPY010000029.1"/>
</dbReference>
<proteinExistence type="predicted"/>
<accession>A0ABS3J8H7</accession>
<gene>
    <name evidence="1" type="ORF">J1C47_20180</name>
</gene>
<dbReference type="Proteomes" id="UP000664288">
    <property type="component" value="Unassembled WGS sequence"/>
</dbReference>
<dbReference type="EMBL" id="JAFMPY010000029">
    <property type="protein sequence ID" value="MBO0905972.1"/>
    <property type="molecule type" value="Genomic_DNA"/>
</dbReference>
<comment type="caution">
    <text evidence="1">The sequence shown here is derived from an EMBL/GenBank/DDBJ whole genome shotgun (WGS) entry which is preliminary data.</text>
</comment>
<keyword evidence="2" id="KW-1185">Reference proteome</keyword>
<name>A0ABS3J8H7_9HYPH</name>
<evidence type="ECO:0000313" key="2">
    <source>
        <dbReference type="Proteomes" id="UP000664288"/>
    </source>
</evidence>
<reference evidence="1 2" key="1">
    <citation type="submission" date="2021-03" db="EMBL/GenBank/DDBJ databases">
        <title>Whole genome sequence of Jiella sp. MQZ13P-4.</title>
        <authorList>
            <person name="Tuo L."/>
        </authorList>
    </citation>
    <scope>NUCLEOTIDE SEQUENCE [LARGE SCALE GENOMIC DNA]</scope>
    <source>
        <strain evidence="1 2">MQZ13P-4</strain>
    </source>
</reference>
<sequence>MFDFRLFDAALLEEPGEPDLATEGDGSGGEDNDCLSAMMIIAYEVPLVLSLRIPLLVGETTMFSLSERRETRKAIVEKSGAFIEGVAAVQAATLAACLALQAESLSGRLLPWRMFGVVDGIVAAGLAPSVERLRANDDRLSTTA</sequence>
<evidence type="ECO:0000313" key="1">
    <source>
        <dbReference type="EMBL" id="MBO0905972.1"/>
    </source>
</evidence>